<dbReference type="EMBL" id="DRMJ01000454">
    <property type="protein sequence ID" value="HHL43679.1"/>
    <property type="molecule type" value="Genomic_DNA"/>
</dbReference>
<reference evidence="8" key="1">
    <citation type="journal article" date="2020" name="mSystems">
        <title>Genome- and Community-Level Interaction Insights into Carbon Utilization and Element Cycling Functions of Hydrothermarchaeota in Hydrothermal Sediment.</title>
        <authorList>
            <person name="Zhou Z."/>
            <person name="Liu Y."/>
            <person name="Xu W."/>
            <person name="Pan J."/>
            <person name="Luo Z.H."/>
            <person name="Li M."/>
        </authorList>
    </citation>
    <scope>NUCLEOTIDE SEQUENCE [LARGE SCALE GENOMIC DNA]</scope>
    <source>
        <strain evidence="8">HyVt-485</strain>
    </source>
</reference>
<feature type="domain" description="GtrA/DPMS transmembrane" evidence="7">
    <location>
        <begin position="12"/>
        <end position="123"/>
    </location>
</feature>
<accession>A0A7C5QSS0</accession>
<dbReference type="InterPro" id="IPR051401">
    <property type="entry name" value="GtrA_CellWall_Glycosyl"/>
</dbReference>
<dbReference type="AlphaFoldDB" id="A0A7C5QSS0"/>
<feature type="transmembrane region" description="Helical" evidence="6">
    <location>
        <begin position="37"/>
        <end position="56"/>
    </location>
</feature>
<dbReference type="GO" id="GO:0000271">
    <property type="term" value="P:polysaccharide biosynthetic process"/>
    <property type="evidence" value="ECO:0007669"/>
    <property type="project" value="InterPro"/>
</dbReference>
<evidence type="ECO:0000256" key="4">
    <source>
        <dbReference type="ARBA" id="ARBA00022989"/>
    </source>
</evidence>
<proteinExistence type="inferred from homology"/>
<evidence type="ECO:0000256" key="2">
    <source>
        <dbReference type="ARBA" id="ARBA00009399"/>
    </source>
</evidence>
<evidence type="ECO:0000313" key="8">
    <source>
        <dbReference type="EMBL" id="HHL43679.1"/>
    </source>
</evidence>
<dbReference type="GO" id="GO:0005886">
    <property type="term" value="C:plasma membrane"/>
    <property type="evidence" value="ECO:0007669"/>
    <property type="project" value="TreeGrafter"/>
</dbReference>
<keyword evidence="5 6" id="KW-0472">Membrane</keyword>
<dbReference type="Pfam" id="PF04138">
    <property type="entry name" value="GtrA_DPMS_TM"/>
    <property type="match status" value="1"/>
</dbReference>
<sequence>MKDVTTFWQGIKFAIIGGLSAIIYFCIALLFDKAFGLPPILASNIAYVLSAVFSYLGHKLYTFNTAGKARFEALRFAVSSVIGFTLASLIPFMLSAYPSVYSYLVVLAVVPATTFILLKFFVFAKQ</sequence>
<dbReference type="PANTHER" id="PTHR38459:SF1">
    <property type="entry name" value="PROPHAGE BACTOPRENOL-LINKED GLUCOSE TRANSLOCASE HOMOLOG"/>
    <property type="match status" value="1"/>
</dbReference>
<evidence type="ECO:0000256" key="3">
    <source>
        <dbReference type="ARBA" id="ARBA00022692"/>
    </source>
</evidence>
<feature type="transmembrane region" description="Helical" evidence="6">
    <location>
        <begin position="76"/>
        <end position="94"/>
    </location>
</feature>
<evidence type="ECO:0000256" key="1">
    <source>
        <dbReference type="ARBA" id="ARBA00004141"/>
    </source>
</evidence>
<evidence type="ECO:0000256" key="6">
    <source>
        <dbReference type="SAM" id="Phobius"/>
    </source>
</evidence>
<name>A0A7C5QSS0_9PROT</name>
<keyword evidence="4 6" id="KW-1133">Transmembrane helix</keyword>
<feature type="transmembrane region" description="Helical" evidence="6">
    <location>
        <begin position="100"/>
        <end position="122"/>
    </location>
</feature>
<organism evidence="8">
    <name type="scientific">Hellea balneolensis</name>
    <dbReference type="NCBI Taxonomy" id="287478"/>
    <lineage>
        <taxon>Bacteria</taxon>
        <taxon>Pseudomonadati</taxon>
        <taxon>Pseudomonadota</taxon>
        <taxon>Alphaproteobacteria</taxon>
        <taxon>Maricaulales</taxon>
        <taxon>Robiginitomaculaceae</taxon>
        <taxon>Hellea</taxon>
    </lineage>
</organism>
<dbReference type="InterPro" id="IPR007267">
    <property type="entry name" value="GtrA_DPMS_TM"/>
</dbReference>
<comment type="caution">
    <text evidence="8">The sequence shown here is derived from an EMBL/GenBank/DDBJ whole genome shotgun (WGS) entry which is preliminary data.</text>
</comment>
<protein>
    <submittedName>
        <fullName evidence="8">GtrA family protein</fullName>
    </submittedName>
</protein>
<comment type="subcellular location">
    <subcellularLocation>
        <location evidence="1">Membrane</location>
        <topology evidence="1">Multi-pass membrane protein</topology>
    </subcellularLocation>
</comment>
<keyword evidence="3 6" id="KW-0812">Transmembrane</keyword>
<dbReference type="Proteomes" id="UP000885830">
    <property type="component" value="Unassembled WGS sequence"/>
</dbReference>
<dbReference type="PANTHER" id="PTHR38459">
    <property type="entry name" value="PROPHAGE BACTOPRENOL-LINKED GLUCOSE TRANSLOCASE HOMOLOG"/>
    <property type="match status" value="1"/>
</dbReference>
<comment type="similarity">
    <text evidence="2">Belongs to the GtrA family.</text>
</comment>
<evidence type="ECO:0000256" key="5">
    <source>
        <dbReference type="ARBA" id="ARBA00023136"/>
    </source>
</evidence>
<evidence type="ECO:0000259" key="7">
    <source>
        <dbReference type="Pfam" id="PF04138"/>
    </source>
</evidence>
<feature type="transmembrane region" description="Helical" evidence="6">
    <location>
        <begin position="12"/>
        <end position="31"/>
    </location>
</feature>
<gene>
    <name evidence="8" type="ORF">ENJ42_08680</name>
</gene>